<comment type="caution">
    <text evidence="2">The sequence shown here is derived from an EMBL/GenBank/DDBJ whole genome shotgun (WGS) entry which is preliminary data.</text>
</comment>
<dbReference type="PROSITE" id="PS51819">
    <property type="entry name" value="VOC"/>
    <property type="match status" value="1"/>
</dbReference>
<evidence type="ECO:0000313" key="3">
    <source>
        <dbReference type="Proteomes" id="UP001267638"/>
    </source>
</evidence>
<dbReference type="CDD" id="cd06587">
    <property type="entry name" value="VOC"/>
    <property type="match status" value="1"/>
</dbReference>
<dbReference type="Pfam" id="PF00903">
    <property type="entry name" value="Glyoxalase"/>
    <property type="match status" value="1"/>
</dbReference>
<gene>
    <name evidence="2" type="ORF">J2W40_003156</name>
</gene>
<accession>A0ABU1X405</accession>
<dbReference type="InterPro" id="IPR037523">
    <property type="entry name" value="VOC_core"/>
</dbReference>
<dbReference type="InterPro" id="IPR004360">
    <property type="entry name" value="Glyas_Fos-R_dOase_dom"/>
</dbReference>
<dbReference type="InterPro" id="IPR029068">
    <property type="entry name" value="Glyas_Bleomycin-R_OHBP_Dase"/>
</dbReference>
<dbReference type="Gene3D" id="3.10.180.10">
    <property type="entry name" value="2,3-Dihydroxybiphenyl 1,2-Dioxygenase, domain 1"/>
    <property type="match status" value="1"/>
</dbReference>
<feature type="domain" description="VOC" evidence="1">
    <location>
        <begin position="11"/>
        <end position="130"/>
    </location>
</feature>
<dbReference type="GO" id="GO:0016829">
    <property type="term" value="F:lyase activity"/>
    <property type="evidence" value="ECO:0007669"/>
    <property type="project" value="UniProtKB-KW"/>
</dbReference>
<protein>
    <submittedName>
        <fullName evidence="2">Enzyme related to lactoylglutathione lyase</fullName>
    </submittedName>
</protein>
<organism evidence="2 3">
    <name type="scientific">Sphingobium xenophagum</name>
    <dbReference type="NCBI Taxonomy" id="121428"/>
    <lineage>
        <taxon>Bacteria</taxon>
        <taxon>Pseudomonadati</taxon>
        <taxon>Pseudomonadota</taxon>
        <taxon>Alphaproteobacteria</taxon>
        <taxon>Sphingomonadales</taxon>
        <taxon>Sphingomonadaceae</taxon>
        <taxon>Sphingobium</taxon>
    </lineage>
</organism>
<dbReference type="EMBL" id="JAVDWV010000015">
    <property type="protein sequence ID" value="MDR7156315.1"/>
    <property type="molecule type" value="Genomic_DNA"/>
</dbReference>
<keyword evidence="3" id="KW-1185">Reference proteome</keyword>
<keyword evidence="2" id="KW-0456">Lyase</keyword>
<dbReference type="Proteomes" id="UP001267638">
    <property type="component" value="Unassembled WGS sequence"/>
</dbReference>
<name>A0ABU1X405_SPHXE</name>
<sequence length="135" mass="14518">MTGIDVMPVVGMGGIFFRARDPDALAAWYRTHLNVGAGCIGDPVATANEGVWQAQGGPTVFAPFSADSDYFAADKAFMLNLRVTDLDSLLNALRAADIMIITNAEWDHPDVGRFARIHDPEGNAIELWEQASPAA</sequence>
<proteinExistence type="predicted"/>
<evidence type="ECO:0000313" key="2">
    <source>
        <dbReference type="EMBL" id="MDR7156315.1"/>
    </source>
</evidence>
<dbReference type="SUPFAM" id="SSF54593">
    <property type="entry name" value="Glyoxalase/Bleomycin resistance protein/Dihydroxybiphenyl dioxygenase"/>
    <property type="match status" value="1"/>
</dbReference>
<reference evidence="2 3" key="1">
    <citation type="submission" date="2023-07" db="EMBL/GenBank/DDBJ databases">
        <title>Sorghum-associated microbial communities from plants grown in Nebraska, USA.</title>
        <authorList>
            <person name="Schachtman D."/>
        </authorList>
    </citation>
    <scope>NUCLEOTIDE SEQUENCE [LARGE SCALE GENOMIC DNA]</scope>
    <source>
        <strain evidence="2 3">4256</strain>
    </source>
</reference>
<evidence type="ECO:0000259" key="1">
    <source>
        <dbReference type="PROSITE" id="PS51819"/>
    </source>
</evidence>